<dbReference type="EMBL" id="CADCVP010000261">
    <property type="protein sequence ID" value="CAA9509688.1"/>
    <property type="molecule type" value="Genomic_DNA"/>
</dbReference>
<evidence type="ECO:0008006" key="2">
    <source>
        <dbReference type="Google" id="ProtNLM"/>
    </source>
</evidence>
<reference evidence="1" key="1">
    <citation type="submission" date="2020-02" db="EMBL/GenBank/DDBJ databases">
        <authorList>
            <person name="Meier V. D."/>
        </authorList>
    </citation>
    <scope>NUCLEOTIDE SEQUENCE</scope>
    <source>
        <strain evidence="1">AVDCRST_MAG69</strain>
    </source>
</reference>
<sequence length="104" mass="11887">MPEPFVVLMRVHLHLPDAHSLKAKRSEVNPVKAWLRQRLGAAVAEVCHHDAWQRSMLAVSVCGDSPARCQEAVDSIRRYLDQRFPDGVRVDERLVSWSDLEGMR</sequence>
<accession>A0A6J4SZK6</accession>
<dbReference type="InterPro" id="IPR036746">
    <property type="entry name" value="TT1725-like_sf"/>
</dbReference>
<proteinExistence type="predicted"/>
<gene>
    <name evidence="1" type="ORF">AVDCRST_MAG69-2418</name>
</gene>
<dbReference type="InterPro" id="IPR007546">
    <property type="entry name" value="DUF503"/>
</dbReference>
<dbReference type="PANTHER" id="PTHR36441:SF1">
    <property type="entry name" value="DUF503 DOMAIN-CONTAINING PROTEIN"/>
    <property type="match status" value="1"/>
</dbReference>
<dbReference type="AlphaFoldDB" id="A0A6J4SZK6"/>
<evidence type="ECO:0000313" key="1">
    <source>
        <dbReference type="EMBL" id="CAA9509688.1"/>
    </source>
</evidence>
<dbReference type="PANTHER" id="PTHR36441">
    <property type="entry name" value="HYPOTHETICAL CYTOSOLIC PROTEIN"/>
    <property type="match status" value="1"/>
</dbReference>
<dbReference type="SUPFAM" id="SSF103007">
    <property type="entry name" value="Hypothetical protein TT1725"/>
    <property type="match status" value="1"/>
</dbReference>
<organism evidence="1">
    <name type="scientific">uncultured Solirubrobacteraceae bacterium</name>
    <dbReference type="NCBI Taxonomy" id="1162706"/>
    <lineage>
        <taxon>Bacteria</taxon>
        <taxon>Bacillati</taxon>
        <taxon>Actinomycetota</taxon>
        <taxon>Thermoleophilia</taxon>
        <taxon>Solirubrobacterales</taxon>
        <taxon>Solirubrobacteraceae</taxon>
        <taxon>environmental samples</taxon>
    </lineage>
</organism>
<dbReference type="Pfam" id="PF04456">
    <property type="entry name" value="DUF503"/>
    <property type="match status" value="1"/>
</dbReference>
<dbReference type="Gene3D" id="3.30.70.1120">
    <property type="entry name" value="TT1725-like"/>
    <property type="match status" value="1"/>
</dbReference>
<name>A0A6J4SZK6_9ACTN</name>
<protein>
    <recommendedName>
        <fullName evidence="2">YlxP-like protein</fullName>
    </recommendedName>
</protein>